<comment type="similarity">
    <text evidence="1">Belongs to the Gfa family.</text>
</comment>
<keyword evidence="3" id="KW-0862">Zinc</keyword>
<dbReference type="Pfam" id="PF04828">
    <property type="entry name" value="GFA"/>
    <property type="match status" value="1"/>
</dbReference>
<comment type="caution">
    <text evidence="5">The sequence shown here is derived from an EMBL/GenBank/DDBJ whole genome shotgun (WGS) entry which is preliminary data.</text>
</comment>
<keyword evidence="6" id="KW-1185">Reference proteome</keyword>
<keyword evidence="2" id="KW-0479">Metal-binding</keyword>
<name>A0ABY2QA97_9HYPH</name>
<evidence type="ECO:0000256" key="3">
    <source>
        <dbReference type="ARBA" id="ARBA00022833"/>
    </source>
</evidence>
<dbReference type="EMBL" id="SSNY01000002">
    <property type="protein sequence ID" value="THF58902.1"/>
    <property type="molecule type" value="Genomic_DNA"/>
</dbReference>
<dbReference type="InterPro" id="IPR006913">
    <property type="entry name" value="CENP-V/GFA"/>
</dbReference>
<reference evidence="5 6" key="1">
    <citation type="submission" date="2019-04" db="EMBL/GenBank/DDBJ databases">
        <title>Mesorhizobium composti sp. nov., isolated from compost.</title>
        <authorList>
            <person name="Lin S.-Y."/>
            <person name="Hameed A."/>
            <person name="Hsieh Y.-T."/>
            <person name="Young C.-C."/>
        </authorList>
    </citation>
    <scope>NUCLEOTIDE SEQUENCE [LARGE SCALE GENOMIC DNA]</scope>
    <source>
        <strain evidence="5 6">CC-YTH430</strain>
    </source>
</reference>
<dbReference type="PANTHER" id="PTHR28620">
    <property type="entry name" value="CENTROMERE PROTEIN V"/>
    <property type="match status" value="1"/>
</dbReference>
<evidence type="ECO:0000256" key="2">
    <source>
        <dbReference type="ARBA" id="ARBA00022723"/>
    </source>
</evidence>
<evidence type="ECO:0000259" key="4">
    <source>
        <dbReference type="PROSITE" id="PS51891"/>
    </source>
</evidence>
<dbReference type="SUPFAM" id="SSF51316">
    <property type="entry name" value="Mss4-like"/>
    <property type="match status" value="1"/>
</dbReference>
<dbReference type="PANTHER" id="PTHR28620:SF1">
    <property type="entry name" value="CENP-V_GFA DOMAIN-CONTAINING PROTEIN"/>
    <property type="match status" value="1"/>
</dbReference>
<gene>
    <name evidence="5" type="ORF">E6C48_04430</name>
</gene>
<sequence length="118" mass="12896">MGAQRYNGSCQCGAVRYEVTADLDNTISCNCSRCGRLGSILTFAPEQDFTLVSGEDSLSEYLFNRHAIHHLFCKVCGIQSFARGSTPDGKAMIAVNARCLEGVEPDRLNPKKVDGRSF</sequence>
<organism evidence="5 6">
    <name type="scientific">Ollibium composti</name>
    <dbReference type="NCBI Taxonomy" id="2675109"/>
    <lineage>
        <taxon>Bacteria</taxon>
        <taxon>Pseudomonadati</taxon>
        <taxon>Pseudomonadota</taxon>
        <taxon>Alphaproteobacteria</taxon>
        <taxon>Hyphomicrobiales</taxon>
        <taxon>Phyllobacteriaceae</taxon>
        <taxon>Ollibium</taxon>
    </lineage>
</organism>
<evidence type="ECO:0000313" key="5">
    <source>
        <dbReference type="EMBL" id="THF58902.1"/>
    </source>
</evidence>
<evidence type="ECO:0000256" key="1">
    <source>
        <dbReference type="ARBA" id="ARBA00005495"/>
    </source>
</evidence>
<dbReference type="Proteomes" id="UP000306441">
    <property type="component" value="Unassembled WGS sequence"/>
</dbReference>
<accession>A0ABY2QA97</accession>
<proteinExistence type="inferred from homology"/>
<dbReference type="InterPro" id="IPR052355">
    <property type="entry name" value="CENP-V-like"/>
</dbReference>
<protein>
    <submittedName>
        <fullName evidence="5">GFA family protein</fullName>
    </submittedName>
</protein>
<dbReference type="InterPro" id="IPR011057">
    <property type="entry name" value="Mss4-like_sf"/>
</dbReference>
<dbReference type="PROSITE" id="PS51891">
    <property type="entry name" value="CENP_V_GFA"/>
    <property type="match status" value="1"/>
</dbReference>
<dbReference type="Gene3D" id="2.170.150.70">
    <property type="match status" value="1"/>
</dbReference>
<feature type="domain" description="CENP-V/GFA" evidence="4">
    <location>
        <begin position="6"/>
        <end position="118"/>
    </location>
</feature>
<evidence type="ECO:0000313" key="6">
    <source>
        <dbReference type="Proteomes" id="UP000306441"/>
    </source>
</evidence>
<dbReference type="RefSeq" id="WP_136354438.1">
    <property type="nucleotide sequence ID" value="NZ_SSNY01000002.1"/>
</dbReference>